<dbReference type="EMBL" id="CAFBQF010000112">
    <property type="protein sequence ID" value="CAB5056566.1"/>
    <property type="molecule type" value="Genomic_DNA"/>
</dbReference>
<keyword evidence="1" id="KW-0812">Transmembrane</keyword>
<organism evidence="3">
    <name type="scientific">freshwater metagenome</name>
    <dbReference type="NCBI Taxonomy" id="449393"/>
    <lineage>
        <taxon>unclassified sequences</taxon>
        <taxon>metagenomes</taxon>
        <taxon>ecological metagenomes</taxon>
    </lineage>
</organism>
<keyword evidence="1" id="KW-1133">Transmembrane helix</keyword>
<evidence type="ECO:0000313" key="3">
    <source>
        <dbReference type="EMBL" id="CAB4719683.1"/>
    </source>
</evidence>
<dbReference type="InterPro" id="IPR025241">
    <property type="entry name" value="DUF4190"/>
</dbReference>
<gene>
    <name evidence="3" type="ORF">UFOPK2593_01620</name>
    <name evidence="4" type="ORF">UFOPK4295_01497</name>
</gene>
<evidence type="ECO:0000313" key="4">
    <source>
        <dbReference type="EMBL" id="CAB5056566.1"/>
    </source>
</evidence>
<feature type="transmembrane region" description="Helical" evidence="1">
    <location>
        <begin position="14"/>
        <end position="38"/>
    </location>
</feature>
<evidence type="ECO:0000256" key="1">
    <source>
        <dbReference type="SAM" id="Phobius"/>
    </source>
</evidence>
<sequence>MTGMPPTPKKTNGMAITGFVLSFFCGVLGIVFSAIGMSQTSKDPNQGGRGLAIAGLIISIVSLVLSFMFWGSFSEALSNA</sequence>
<proteinExistence type="predicted"/>
<feature type="transmembrane region" description="Helical" evidence="1">
    <location>
        <begin position="50"/>
        <end position="70"/>
    </location>
</feature>
<reference evidence="3" key="1">
    <citation type="submission" date="2020-05" db="EMBL/GenBank/DDBJ databases">
        <authorList>
            <person name="Chiriac C."/>
            <person name="Salcher M."/>
            <person name="Ghai R."/>
            <person name="Kavagutti S V."/>
        </authorList>
    </citation>
    <scope>NUCLEOTIDE SEQUENCE</scope>
</reference>
<evidence type="ECO:0000259" key="2">
    <source>
        <dbReference type="Pfam" id="PF13828"/>
    </source>
</evidence>
<protein>
    <submittedName>
        <fullName evidence="3">Unannotated protein</fullName>
    </submittedName>
</protein>
<feature type="domain" description="DUF4190" evidence="2">
    <location>
        <begin position="15"/>
        <end position="66"/>
    </location>
</feature>
<keyword evidence="1" id="KW-0472">Membrane</keyword>
<dbReference type="Pfam" id="PF13828">
    <property type="entry name" value="DUF4190"/>
    <property type="match status" value="1"/>
</dbReference>
<name>A0A6J6RCK3_9ZZZZ</name>
<dbReference type="AlphaFoldDB" id="A0A6J6RCK3"/>
<dbReference type="EMBL" id="CAEZXW010000186">
    <property type="protein sequence ID" value="CAB4719683.1"/>
    <property type="molecule type" value="Genomic_DNA"/>
</dbReference>
<accession>A0A6J6RCK3</accession>